<dbReference type="AlphaFoldDB" id="A0A4R1KNJ5"/>
<proteinExistence type="predicted"/>
<dbReference type="OrthoDB" id="1441800at2"/>
<keyword evidence="3" id="KW-1185">Reference proteome</keyword>
<feature type="signal peptide" evidence="1">
    <location>
        <begin position="1"/>
        <end position="25"/>
    </location>
</feature>
<organism evidence="2 3">
    <name type="scientific">Winogradskyella wandonensis</name>
    <dbReference type="NCBI Taxonomy" id="1442586"/>
    <lineage>
        <taxon>Bacteria</taxon>
        <taxon>Pseudomonadati</taxon>
        <taxon>Bacteroidota</taxon>
        <taxon>Flavobacteriia</taxon>
        <taxon>Flavobacteriales</taxon>
        <taxon>Flavobacteriaceae</taxon>
        <taxon>Winogradskyella</taxon>
    </lineage>
</organism>
<dbReference type="Proteomes" id="UP000295714">
    <property type="component" value="Unassembled WGS sequence"/>
</dbReference>
<reference evidence="2 3" key="1">
    <citation type="journal article" date="2015" name="Stand. Genomic Sci.">
        <title>Genomic Encyclopedia of Bacterial and Archaeal Type Strains, Phase III: the genomes of soil and plant-associated and newly described type strains.</title>
        <authorList>
            <person name="Whitman W.B."/>
            <person name="Woyke T."/>
            <person name="Klenk H.P."/>
            <person name="Zhou Y."/>
            <person name="Lilburn T.G."/>
            <person name="Beck B.J."/>
            <person name="De Vos P."/>
            <person name="Vandamme P."/>
            <person name="Eisen J.A."/>
            <person name="Garrity G."/>
            <person name="Hugenholtz P."/>
            <person name="Kyrpides N.C."/>
        </authorList>
    </citation>
    <scope>NUCLEOTIDE SEQUENCE [LARGE SCALE GENOMIC DNA]</scope>
    <source>
        <strain evidence="2 3">CECT 8445</strain>
    </source>
</reference>
<dbReference type="RefSeq" id="WP_132705162.1">
    <property type="nucleotide sequence ID" value="NZ_SMGI01000003.1"/>
</dbReference>
<evidence type="ECO:0008006" key="4">
    <source>
        <dbReference type="Google" id="ProtNLM"/>
    </source>
</evidence>
<evidence type="ECO:0000313" key="2">
    <source>
        <dbReference type="EMBL" id="TCK66638.1"/>
    </source>
</evidence>
<dbReference type="EMBL" id="SMGI01000003">
    <property type="protein sequence ID" value="TCK66638.1"/>
    <property type="molecule type" value="Genomic_DNA"/>
</dbReference>
<comment type="caution">
    <text evidence="2">The sequence shown here is derived from an EMBL/GenBank/DDBJ whole genome shotgun (WGS) entry which is preliminary data.</text>
</comment>
<gene>
    <name evidence="2" type="ORF">DFQ05_1909</name>
</gene>
<dbReference type="PROSITE" id="PS51257">
    <property type="entry name" value="PROKAR_LIPOPROTEIN"/>
    <property type="match status" value="1"/>
</dbReference>
<feature type="chain" id="PRO_5020202341" description="Lipocalin-like protein" evidence="1">
    <location>
        <begin position="26"/>
        <end position="137"/>
    </location>
</feature>
<protein>
    <recommendedName>
        <fullName evidence="4">Lipocalin-like protein</fullName>
    </recommendedName>
</protein>
<sequence>MKYTNQIFKVIILITILSFSSCSTSDDNVLEQEVENTIIGRWHIVGFEQTTMYVFTENLRYTIYSTDGNFGGIETAIPNPNEWVFEGDELVIDLNFGNFSRTIPNFRCEGNVVDLVDANGGTTTLFRENYDINSCTE</sequence>
<accession>A0A4R1KNJ5</accession>
<evidence type="ECO:0000313" key="3">
    <source>
        <dbReference type="Proteomes" id="UP000295714"/>
    </source>
</evidence>
<evidence type="ECO:0000256" key="1">
    <source>
        <dbReference type="SAM" id="SignalP"/>
    </source>
</evidence>
<name>A0A4R1KNJ5_9FLAO</name>
<keyword evidence="1" id="KW-0732">Signal</keyword>